<evidence type="ECO:0000313" key="6">
    <source>
        <dbReference type="Proteomes" id="UP000655208"/>
    </source>
</evidence>
<feature type="domain" description="Fibronectin type-III" evidence="4">
    <location>
        <begin position="129"/>
        <end position="222"/>
    </location>
</feature>
<dbReference type="PROSITE" id="PS50853">
    <property type="entry name" value="FN3"/>
    <property type="match status" value="2"/>
</dbReference>
<dbReference type="PANTHER" id="PTHR13817:SF73">
    <property type="entry name" value="FIBRONECTIN TYPE-III DOMAIN-CONTAINING PROTEIN"/>
    <property type="match status" value="1"/>
</dbReference>
<dbReference type="SUPFAM" id="SSF49265">
    <property type="entry name" value="Fibronectin type III"/>
    <property type="match status" value="2"/>
</dbReference>
<dbReference type="EMBL" id="BMNA01000007">
    <property type="protein sequence ID" value="GGM10173.1"/>
    <property type="molecule type" value="Genomic_DNA"/>
</dbReference>
<dbReference type="CDD" id="cd00063">
    <property type="entry name" value="FN3"/>
    <property type="match status" value="2"/>
</dbReference>
<keyword evidence="6" id="KW-1185">Reference proteome</keyword>
<reference evidence="5" key="2">
    <citation type="submission" date="2020-09" db="EMBL/GenBank/DDBJ databases">
        <authorList>
            <person name="Sun Q."/>
            <person name="Zhou Y."/>
        </authorList>
    </citation>
    <scope>NUCLEOTIDE SEQUENCE</scope>
    <source>
        <strain evidence="5">CGMCC 4.7308</strain>
    </source>
</reference>
<dbReference type="InterPro" id="IPR050964">
    <property type="entry name" value="Striated_Muscle_Regulatory"/>
</dbReference>
<dbReference type="AlphaFoldDB" id="A0A917T429"/>
<keyword evidence="3" id="KW-0119">Carbohydrate metabolism</keyword>
<proteinExistence type="predicted"/>
<sequence>MGGLQNGTAYTFSVRAGNTVGLSDPSAASPPVIPQAPGSAPLLPRTVPSGQVGIRYAGSVAATAGSKPVRYRFASGALPPGLQLDTGAGALTGTPTRAGRFVFGVRASNSAGSVSRAFAVTVAGVPSAVPSAPRAVRVAGGHRSVTIGFIPPASAGGGGQIRGYQLSLDAGRTWQSVRAAGSASLRAVIGGLDSVGVYHLALRAVNAAGVGASVRFDGPAGR</sequence>
<reference evidence="5" key="1">
    <citation type="journal article" date="2014" name="Int. J. Syst. Evol. Microbiol.">
        <title>Complete genome sequence of Corynebacterium casei LMG S-19264T (=DSM 44701T), isolated from a smear-ripened cheese.</title>
        <authorList>
            <consortium name="US DOE Joint Genome Institute (JGI-PGF)"/>
            <person name="Walter F."/>
            <person name="Albersmeier A."/>
            <person name="Kalinowski J."/>
            <person name="Ruckert C."/>
        </authorList>
    </citation>
    <scope>NUCLEOTIDE SEQUENCE</scope>
    <source>
        <strain evidence="5">CGMCC 4.7308</strain>
    </source>
</reference>
<dbReference type="InterPro" id="IPR003961">
    <property type="entry name" value="FN3_dom"/>
</dbReference>
<evidence type="ECO:0000259" key="4">
    <source>
        <dbReference type="PROSITE" id="PS50853"/>
    </source>
</evidence>
<organism evidence="5 6">
    <name type="scientific">Nakamurella endophytica</name>
    <dbReference type="NCBI Taxonomy" id="1748367"/>
    <lineage>
        <taxon>Bacteria</taxon>
        <taxon>Bacillati</taxon>
        <taxon>Actinomycetota</taxon>
        <taxon>Actinomycetes</taxon>
        <taxon>Nakamurellales</taxon>
        <taxon>Nakamurellaceae</taxon>
        <taxon>Nakamurella</taxon>
    </lineage>
</organism>
<dbReference type="InterPro" id="IPR013783">
    <property type="entry name" value="Ig-like_fold"/>
</dbReference>
<gene>
    <name evidence="5" type="ORF">GCM10011594_32600</name>
</gene>
<keyword evidence="2" id="KW-0378">Hydrolase</keyword>
<evidence type="ECO:0000256" key="1">
    <source>
        <dbReference type="ARBA" id="ARBA00022737"/>
    </source>
</evidence>
<dbReference type="GO" id="GO:0000272">
    <property type="term" value="P:polysaccharide catabolic process"/>
    <property type="evidence" value="ECO:0007669"/>
    <property type="project" value="UniProtKB-KW"/>
</dbReference>
<name>A0A917T429_9ACTN</name>
<dbReference type="SMART" id="SM00060">
    <property type="entry name" value="FN3"/>
    <property type="match status" value="1"/>
</dbReference>
<dbReference type="InterPro" id="IPR015919">
    <property type="entry name" value="Cadherin-like_sf"/>
</dbReference>
<feature type="domain" description="Fibronectin type-III" evidence="4">
    <location>
        <begin position="1"/>
        <end position="36"/>
    </location>
</feature>
<evidence type="ECO:0000256" key="3">
    <source>
        <dbReference type="ARBA" id="ARBA00023326"/>
    </source>
</evidence>
<dbReference type="Gene3D" id="2.60.40.10">
    <property type="entry name" value="Immunoglobulins"/>
    <property type="match status" value="3"/>
</dbReference>
<comment type="caution">
    <text evidence="5">The sequence shown here is derived from an EMBL/GenBank/DDBJ whole genome shotgun (WGS) entry which is preliminary data.</text>
</comment>
<dbReference type="GO" id="GO:0016798">
    <property type="term" value="F:hydrolase activity, acting on glycosyl bonds"/>
    <property type="evidence" value="ECO:0007669"/>
    <property type="project" value="UniProtKB-KW"/>
</dbReference>
<keyword evidence="2" id="KW-0326">Glycosidase</keyword>
<dbReference type="InterPro" id="IPR036116">
    <property type="entry name" value="FN3_sf"/>
</dbReference>
<evidence type="ECO:0000313" key="5">
    <source>
        <dbReference type="EMBL" id="GGM10173.1"/>
    </source>
</evidence>
<keyword evidence="1" id="KW-0677">Repeat</keyword>
<protein>
    <recommendedName>
        <fullName evidence="4">Fibronectin type-III domain-containing protein</fullName>
    </recommendedName>
</protein>
<dbReference type="SUPFAM" id="SSF49313">
    <property type="entry name" value="Cadherin-like"/>
    <property type="match status" value="1"/>
</dbReference>
<dbReference type="Pfam" id="PF05345">
    <property type="entry name" value="He_PIG"/>
    <property type="match status" value="1"/>
</dbReference>
<dbReference type="GO" id="GO:0016020">
    <property type="term" value="C:membrane"/>
    <property type="evidence" value="ECO:0007669"/>
    <property type="project" value="InterPro"/>
</dbReference>
<dbReference type="Proteomes" id="UP000655208">
    <property type="component" value="Unassembled WGS sequence"/>
</dbReference>
<dbReference type="GO" id="GO:0005509">
    <property type="term" value="F:calcium ion binding"/>
    <property type="evidence" value="ECO:0007669"/>
    <property type="project" value="InterPro"/>
</dbReference>
<keyword evidence="3" id="KW-0624">Polysaccharide degradation</keyword>
<evidence type="ECO:0000256" key="2">
    <source>
        <dbReference type="ARBA" id="ARBA00023295"/>
    </source>
</evidence>
<dbReference type="PANTHER" id="PTHR13817">
    <property type="entry name" value="TITIN"/>
    <property type="match status" value="1"/>
</dbReference>
<accession>A0A917T429</accession>